<name>A0AB35IU02_9FIRM</name>
<sequence length="332" mass="36847">MNVLVCGGTGYIGSHICVELLNAGYEVTVIDDFSNSRPEVLGDIKQITGKEVKFYEFNILDEEKTEAVFKENKLDAVIHCAAFKAVGESVEKPIEYYTNNLTTTLIVSKMMKKYHVNQIVFSSSATVYGDPETVPITEDCKLGETTNPYGTSKAMMERILTDVQHACPEMSVTLLRYFNPIGAHESGLIGEDPKGIPNNLMPYIMKVATGELECLGVFGDDYDTHDGTGVRDYIHVVDLAKGHVKAIEHYANPGVHICNLGTGTGYSVLDLVKAFERVNNVKVKYVIKDRRPGDIATCYANPARAKEELDWVATKGIDEMCRDTWNYALKHK</sequence>
<dbReference type="CDD" id="cd05247">
    <property type="entry name" value="UDP_G4E_1_SDR_e"/>
    <property type="match status" value="1"/>
</dbReference>
<accession>A0AB35IU02</accession>
<evidence type="ECO:0000256" key="2">
    <source>
        <dbReference type="ARBA" id="ARBA00001911"/>
    </source>
</evidence>
<dbReference type="Pfam" id="PF01370">
    <property type="entry name" value="Epimerase"/>
    <property type="match status" value="1"/>
</dbReference>
<dbReference type="Gene3D" id="3.40.50.720">
    <property type="entry name" value="NAD(P)-binding Rossmann-like Domain"/>
    <property type="match status" value="1"/>
</dbReference>
<evidence type="ECO:0000256" key="3">
    <source>
        <dbReference type="ARBA" id="ARBA00004947"/>
    </source>
</evidence>
<dbReference type="NCBIfam" id="NF007956">
    <property type="entry name" value="PRK10675.1"/>
    <property type="match status" value="1"/>
</dbReference>
<evidence type="ECO:0000256" key="10">
    <source>
        <dbReference type="RuleBase" id="RU366046"/>
    </source>
</evidence>
<comment type="cofactor">
    <cofactor evidence="2 10">
        <name>NAD(+)</name>
        <dbReference type="ChEBI" id="CHEBI:57540"/>
    </cofactor>
</comment>
<keyword evidence="10" id="KW-0119">Carbohydrate metabolism</keyword>
<reference evidence="12" key="1">
    <citation type="submission" date="2023-01" db="EMBL/GenBank/DDBJ databases">
        <title>Human gut microbiome strain richness.</title>
        <authorList>
            <person name="Chen-Liaw A."/>
        </authorList>
    </citation>
    <scope>NUCLEOTIDE SEQUENCE</scope>
    <source>
        <strain evidence="12">1001217st2_G6_1001217B_191108</strain>
    </source>
</reference>
<dbReference type="EMBL" id="JAQLKE010000047">
    <property type="protein sequence ID" value="MDB7085642.1"/>
    <property type="molecule type" value="Genomic_DNA"/>
</dbReference>
<dbReference type="InterPro" id="IPR001509">
    <property type="entry name" value="Epimerase_deHydtase"/>
</dbReference>
<evidence type="ECO:0000256" key="9">
    <source>
        <dbReference type="ARBA" id="ARBA00023235"/>
    </source>
</evidence>
<dbReference type="Proteomes" id="UP001211987">
    <property type="component" value="Unassembled WGS sequence"/>
</dbReference>
<dbReference type="InterPro" id="IPR036291">
    <property type="entry name" value="NAD(P)-bd_dom_sf"/>
</dbReference>
<evidence type="ECO:0000313" key="13">
    <source>
        <dbReference type="Proteomes" id="UP001211987"/>
    </source>
</evidence>
<evidence type="ECO:0000256" key="4">
    <source>
        <dbReference type="ARBA" id="ARBA00007637"/>
    </source>
</evidence>
<dbReference type="PANTHER" id="PTHR43725">
    <property type="entry name" value="UDP-GLUCOSE 4-EPIMERASE"/>
    <property type="match status" value="1"/>
</dbReference>
<dbReference type="NCBIfam" id="TIGR01179">
    <property type="entry name" value="galE"/>
    <property type="match status" value="1"/>
</dbReference>
<dbReference type="GO" id="GO:0003978">
    <property type="term" value="F:UDP-glucose 4-epimerase activity"/>
    <property type="evidence" value="ECO:0007669"/>
    <property type="project" value="UniProtKB-UniRule"/>
</dbReference>
<comment type="pathway">
    <text evidence="3 10">Carbohydrate metabolism; galactose metabolism.</text>
</comment>
<evidence type="ECO:0000259" key="11">
    <source>
        <dbReference type="Pfam" id="PF01370"/>
    </source>
</evidence>
<dbReference type="AlphaFoldDB" id="A0AB35IU02"/>
<evidence type="ECO:0000256" key="1">
    <source>
        <dbReference type="ARBA" id="ARBA00000083"/>
    </source>
</evidence>
<gene>
    <name evidence="12" type="primary">galE</name>
    <name evidence="12" type="ORF">PM738_17710</name>
</gene>
<protein>
    <recommendedName>
        <fullName evidence="6 10">UDP-glucose 4-epimerase</fullName>
        <ecNumber evidence="5 10">5.1.3.2</ecNumber>
    </recommendedName>
</protein>
<dbReference type="SUPFAM" id="SSF51735">
    <property type="entry name" value="NAD(P)-binding Rossmann-fold domains"/>
    <property type="match status" value="1"/>
</dbReference>
<comment type="subunit">
    <text evidence="10">Homodimer.</text>
</comment>
<comment type="similarity">
    <text evidence="4 10">Belongs to the NAD(P)-dependent epimerase/dehydratase family.</text>
</comment>
<comment type="caution">
    <text evidence="12">The sequence shown here is derived from an EMBL/GenBank/DDBJ whole genome shotgun (WGS) entry which is preliminary data.</text>
</comment>
<evidence type="ECO:0000256" key="6">
    <source>
        <dbReference type="ARBA" id="ARBA00018569"/>
    </source>
</evidence>
<evidence type="ECO:0000256" key="5">
    <source>
        <dbReference type="ARBA" id="ARBA00013189"/>
    </source>
</evidence>
<keyword evidence="8" id="KW-0299">Galactose metabolism</keyword>
<evidence type="ECO:0000256" key="8">
    <source>
        <dbReference type="ARBA" id="ARBA00023144"/>
    </source>
</evidence>
<dbReference type="RefSeq" id="WP_272019289.1">
    <property type="nucleotide sequence ID" value="NZ_JAQLKE010000047.1"/>
</dbReference>
<keyword evidence="9 10" id="KW-0413">Isomerase</keyword>
<dbReference type="EC" id="5.1.3.2" evidence="5 10"/>
<proteinExistence type="inferred from homology"/>
<evidence type="ECO:0000313" key="12">
    <source>
        <dbReference type="EMBL" id="MDB7085642.1"/>
    </source>
</evidence>
<keyword evidence="7 10" id="KW-0520">NAD</keyword>
<comment type="catalytic activity">
    <reaction evidence="1 10">
        <text>UDP-alpha-D-glucose = UDP-alpha-D-galactose</text>
        <dbReference type="Rhea" id="RHEA:22168"/>
        <dbReference type="ChEBI" id="CHEBI:58885"/>
        <dbReference type="ChEBI" id="CHEBI:66914"/>
        <dbReference type="EC" id="5.1.3.2"/>
    </reaction>
</comment>
<evidence type="ECO:0000256" key="7">
    <source>
        <dbReference type="ARBA" id="ARBA00023027"/>
    </source>
</evidence>
<dbReference type="PANTHER" id="PTHR43725:SF47">
    <property type="entry name" value="UDP-GLUCOSE 4-EPIMERASE"/>
    <property type="match status" value="1"/>
</dbReference>
<dbReference type="InterPro" id="IPR005886">
    <property type="entry name" value="UDP_G4E"/>
</dbReference>
<dbReference type="GO" id="GO:0006012">
    <property type="term" value="P:galactose metabolic process"/>
    <property type="evidence" value="ECO:0007669"/>
    <property type="project" value="UniProtKB-KW"/>
</dbReference>
<feature type="domain" description="NAD-dependent epimerase/dehydratase" evidence="11">
    <location>
        <begin position="3"/>
        <end position="261"/>
    </location>
</feature>
<dbReference type="Gene3D" id="3.90.25.10">
    <property type="entry name" value="UDP-galactose 4-epimerase, domain 1"/>
    <property type="match status" value="1"/>
</dbReference>
<organism evidence="12 13">
    <name type="scientific">Thomasclavelia ramosa</name>
    <dbReference type="NCBI Taxonomy" id="1547"/>
    <lineage>
        <taxon>Bacteria</taxon>
        <taxon>Bacillati</taxon>
        <taxon>Bacillota</taxon>
        <taxon>Erysipelotrichia</taxon>
        <taxon>Erysipelotrichales</taxon>
        <taxon>Coprobacillaceae</taxon>
        <taxon>Thomasclavelia</taxon>
    </lineage>
</organism>
<dbReference type="GO" id="GO:0005829">
    <property type="term" value="C:cytosol"/>
    <property type="evidence" value="ECO:0007669"/>
    <property type="project" value="TreeGrafter"/>
</dbReference>